<organism evidence="1">
    <name type="scientific">Arundo donax</name>
    <name type="common">Giant reed</name>
    <name type="synonym">Donax arundinaceus</name>
    <dbReference type="NCBI Taxonomy" id="35708"/>
    <lineage>
        <taxon>Eukaryota</taxon>
        <taxon>Viridiplantae</taxon>
        <taxon>Streptophyta</taxon>
        <taxon>Embryophyta</taxon>
        <taxon>Tracheophyta</taxon>
        <taxon>Spermatophyta</taxon>
        <taxon>Magnoliopsida</taxon>
        <taxon>Liliopsida</taxon>
        <taxon>Poales</taxon>
        <taxon>Poaceae</taxon>
        <taxon>PACMAD clade</taxon>
        <taxon>Arundinoideae</taxon>
        <taxon>Arundineae</taxon>
        <taxon>Arundo</taxon>
    </lineage>
</organism>
<dbReference type="EMBL" id="GBRH01259394">
    <property type="protein sequence ID" value="JAD38501.1"/>
    <property type="molecule type" value="Transcribed_RNA"/>
</dbReference>
<accession>A0A0A8ZI67</accession>
<dbReference type="AlphaFoldDB" id="A0A0A8ZI67"/>
<protein>
    <submittedName>
        <fullName evidence="1">Uncharacterized protein</fullName>
    </submittedName>
</protein>
<evidence type="ECO:0000313" key="1">
    <source>
        <dbReference type="EMBL" id="JAD38501.1"/>
    </source>
</evidence>
<proteinExistence type="predicted"/>
<reference evidence="1" key="1">
    <citation type="submission" date="2014-09" db="EMBL/GenBank/DDBJ databases">
        <authorList>
            <person name="Magalhaes I.L.F."/>
            <person name="Oliveira U."/>
            <person name="Santos F.R."/>
            <person name="Vidigal T.H.D.A."/>
            <person name="Brescovit A.D."/>
            <person name="Santos A.J."/>
        </authorList>
    </citation>
    <scope>NUCLEOTIDE SEQUENCE</scope>
    <source>
        <tissue evidence="1">Shoot tissue taken approximately 20 cm above the soil surface</tissue>
    </source>
</reference>
<sequence length="36" mass="4166">MDLQQMILFHLHSSIITKADTKMKELACQIKVAICY</sequence>
<name>A0A0A8ZI67_ARUDO</name>
<reference evidence="1" key="2">
    <citation type="journal article" date="2015" name="Data Brief">
        <title>Shoot transcriptome of the giant reed, Arundo donax.</title>
        <authorList>
            <person name="Barrero R.A."/>
            <person name="Guerrero F.D."/>
            <person name="Moolhuijzen P."/>
            <person name="Goolsby J.A."/>
            <person name="Tidwell J."/>
            <person name="Bellgard S.E."/>
            <person name="Bellgard M.I."/>
        </authorList>
    </citation>
    <scope>NUCLEOTIDE SEQUENCE</scope>
    <source>
        <tissue evidence="1">Shoot tissue taken approximately 20 cm above the soil surface</tissue>
    </source>
</reference>